<accession>A0AAE3KJ70</accession>
<proteinExistence type="predicted"/>
<dbReference type="EMBL" id="JAMTCK010000012">
    <property type="protein sequence ID" value="MCP2168124.1"/>
    <property type="molecule type" value="Genomic_DNA"/>
</dbReference>
<sequence length="495" mass="53355">MTSRPAGPLDVQGRPDELIGHQEPRILLVPEYRTSAGQEAIELAESAGLVLDPWQKLVLHHALGERDDGKWAAFEVGLVVPRQNGKGSILEARELAGLFLFGERLIIHSAHLFDTSMDHMRRVLDLIEANPDLDRRVKRVSRSHGEEGIELRGGQRLRFKTRTTGGGRGLSGDTVILDEAYNVPEAVLSALMPTMAARSVTGSPQLWYTSSPVDQKEHAHGHVLARVRRRGLTGDGRSLGYFEWSVPEDVYAENPKAVATDPAMWALANPGMGIRISAEYIGNEQESMGAAGFAVERLGIGDWPEPKEDEGWAVIAQQTWSGLADVTSKLGGRLAIAVDVAPDRGSAAIGAAGRRPDGRVHVEVVDHRPGTRWTVGRVIDLVERHGPCVVVIDDGGPAGSLIKPLRDAGVTVVVPTARQVGQACGGFYDAVTEAQLRHLNQEPLTAALAGAQQRPLGDAWAWARRASTVDISPLVAVTFALWGAESFADGAPNLW</sequence>
<protein>
    <submittedName>
        <fullName evidence="1">Phage Terminase</fullName>
    </submittedName>
</protein>
<evidence type="ECO:0000313" key="2">
    <source>
        <dbReference type="Proteomes" id="UP001206128"/>
    </source>
</evidence>
<dbReference type="AlphaFoldDB" id="A0AAE3KJ70"/>
<dbReference type="Gene3D" id="3.30.420.240">
    <property type="match status" value="1"/>
</dbReference>
<name>A0AAE3KJ70_9PSEU</name>
<reference evidence="1" key="1">
    <citation type="submission" date="2022-06" db="EMBL/GenBank/DDBJ databases">
        <title>Genomic Encyclopedia of Archaeal and Bacterial Type Strains, Phase II (KMG-II): from individual species to whole genera.</title>
        <authorList>
            <person name="Goeker M."/>
        </authorList>
    </citation>
    <scope>NUCLEOTIDE SEQUENCE</scope>
    <source>
        <strain evidence="1">DSM 43935</strain>
    </source>
</reference>
<dbReference type="Gene3D" id="3.40.50.300">
    <property type="entry name" value="P-loop containing nucleotide triphosphate hydrolases"/>
    <property type="match status" value="1"/>
</dbReference>
<gene>
    <name evidence="1" type="ORF">LX83_004998</name>
</gene>
<dbReference type="Proteomes" id="UP001206128">
    <property type="component" value="Unassembled WGS sequence"/>
</dbReference>
<comment type="caution">
    <text evidence="1">The sequence shown here is derived from an EMBL/GenBank/DDBJ whole genome shotgun (WGS) entry which is preliminary data.</text>
</comment>
<dbReference type="InterPro" id="IPR027417">
    <property type="entry name" value="P-loop_NTPase"/>
</dbReference>
<organism evidence="1 2">
    <name type="scientific">Goodfellowiella coeruleoviolacea</name>
    <dbReference type="NCBI Taxonomy" id="334858"/>
    <lineage>
        <taxon>Bacteria</taxon>
        <taxon>Bacillati</taxon>
        <taxon>Actinomycetota</taxon>
        <taxon>Actinomycetes</taxon>
        <taxon>Pseudonocardiales</taxon>
        <taxon>Pseudonocardiaceae</taxon>
        <taxon>Goodfellowiella</taxon>
    </lineage>
</organism>
<keyword evidence="2" id="KW-1185">Reference proteome</keyword>
<dbReference type="RefSeq" id="WP_253775654.1">
    <property type="nucleotide sequence ID" value="NZ_JAMTCK010000012.1"/>
</dbReference>
<evidence type="ECO:0000313" key="1">
    <source>
        <dbReference type="EMBL" id="MCP2168124.1"/>
    </source>
</evidence>